<organism evidence="1 2">
    <name type="scientific">Mannheimia granulomatis</name>
    <dbReference type="NCBI Taxonomy" id="85402"/>
    <lineage>
        <taxon>Bacteria</taxon>
        <taxon>Pseudomonadati</taxon>
        <taxon>Pseudomonadota</taxon>
        <taxon>Gammaproteobacteria</taxon>
        <taxon>Pasteurellales</taxon>
        <taxon>Pasteurellaceae</taxon>
        <taxon>Mannheimia</taxon>
    </lineage>
</organism>
<dbReference type="AlphaFoldDB" id="A0A6G8JGM4"/>
<dbReference type="KEGG" id="mgra:A4G16_02715"/>
<dbReference type="EMBL" id="CP015030">
    <property type="protein sequence ID" value="QIM66362.1"/>
    <property type="molecule type" value="Genomic_DNA"/>
</dbReference>
<dbReference type="Proteomes" id="UP000501366">
    <property type="component" value="Chromosome"/>
</dbReference>
<reference evidence="1 2" key="1">
    <citation type="submission" date="2016-03" db="EMBL/GenBank/DDBJ databases">
        <authorList>
            <person name="Bojesen A.M."/>
            <person name="Planet P."/>
            <person name="Hansen M.J."/>
        </authorList>
    </citation>
    <scope>NUCLEOTIDE SEQUENCE [LARGE SCALE GENOMIC DNA]</scope>
    <source>
        <strain evidence="1 2">B 234/94</strain>
    </source>
</reference>
<proteinExistence type="predicted"/>
<name>A0A6G8JGM4_9PAST</name>
<accession>A0A6G8JGM4</accession>
<evidence type="ECO:0000313" key="1">
    <source>
        <dbReference type="EMBL" id="QIM66362.1"/>
    </source>
</evidence>
<gene>
    <name evidence="1" type="ORF">A4G16_02715</name>
</gene>
<dbReference type="RefSeq" id="WP_165888596.1">
    <property type="nucleotide sequence ID" value="NZ_CP015030.1"/>
</dbReference>
<evidence type="ECO:0000313" key="2">
    <source>
        <dbReference type="Proteomes" id="UP000501366"/>
    </source>
</evidence>
<protein>
    <submittedName>
        <fullName evidence="1">Uncharacterized protein</fullName>
    </submittedName>
</protein>
<sequence>MCKKILGSITRANEEAFADFCYDFAKLVINSPEVIASALVHGVEQFDLVEDENGKKSIEAKLYDKEKQNGKKNSTN</sequence>